<dbReference type="EMBL" id="BAABBM010000001">
    <property type="protein sequence ID" value="GAA3903671.1"/>
    <property type="molecule type" value="Genomic_DNA"/>
</dbReference>
<dbReference type="CDD" id="cd10432">
    <property type="entry name" value="BI-1-like_bacterial"/>
    <property type="match status" value="1"/>
</dbReference>
<reference evidence="8" key="1">
    <citation type="journal article" date="2019" name="Int. J. Syst. Evol. Microbiol.">
        <title>The Global Catalogue of Microorganisms (GCM) 10K type strain sequencing project: providing services to taxonomists for standard genome sequencing and annotation.</title>
        <authorList>
            <consortium name="The Broad Institute Genomics Platform"/>
            <consortium name="The Broad Institute Genome Sequencing Center for Infectious Disease"/>
            <person name="Wu L."/>
            <person name="Ma J."/>
        </authorList>
    </citation>
    <scope>NUCLEOTIDE SEQUENCE [LARGE SCALE GENOMIC DNA]</scope>
    <source>
        <strain evidence="8">JCM 17543</strain>
    </source>
</reference>
<protein>
    <submittedName>
        <fullName evidence="7">Bax inhibitor-1/YccA family protein</fullName>
    </submittedName>
</protein>
<feature type="transmembrane region" description="Helical" evidence="6">
    <location>
        <begin position="29"/>
        <end position="49"/>
    </location>
</feature>
<comment type="caution">
    <text evidence="7">The sequence shown here is derived from an EMBL/GenBank/DDBJ whole genome shotgun (WGS) entry which is preliminary data.</text>
</comment>
<proteinExistence type="inferred from homology"/>
<feature type="transmembrane region" description="Helical" evidence="6">
    <location>
        <begin position="61"/>
        <end position="79"/>
    </location>
</feature>
<dbReference type="Pfam" id="PF01027">
    <property type="entry name" value="Bax1-I"/>
    <property type="match status" value="1"/>
</dbReference>
<keyword evidence="3 6" id="KW-0812">Transmembrane</keyword>
<evidence type="ECO:0000256" key="6">
    <source>
        <dbReference type="RuleBase" id="RU004379"/>
    </source>
</evidence>
<dbReference type="InterPro" id="IPR006214">
    <property type="entry name" value="Bax_inhibitor_1-related"/>
</dbReference>
<feature type="transmembrane region" description="Helical" evidence="6">
    <location>
        <begin position="91"/>
        <end position="110"/>
    </location>
</feature>
<evidence type="ECO:0000256" key="4">
    <source>
        <dbReference type="ARBA" id="ARBA00022989"/>
    </source>
</evidence>
<feature type="transmembrane region" description="Helical" evidence="6">
    <location>
        <begin position="170"/>
        <end position="188"/>
    </location>
</feature>
<evidence type="ECO:0000256" key="3">
    <source>
        <dbReference type="ARBA" id="ARBA00022692"/>
    </source>
</evidence>
<comment type="subcellular location">
    <subcellularLocation>
        <location evidence="1">Membrane</location>
        <topology evidence="1">Multi-pass membrane protein</topology>
    </subcellularLocation>
</comment>
<keyword evidence="4 6" id="KW-1133">Transmembrane helix</keyword>
<evidence type="ECO:0000313" key="8">
    <source>
        <dbReference type="Proteomes" id="UP001500827"/>
    </source>
</evidence>
<evidence type="ECO:0000256" key="2">
    <source>
        <dbReference type="ARBA" id="ARBA00010350"/>
    </source>
</evidence>
<keyword evidence="5 6" id="KW-0472">Membrane</keyword>
<feature type="transmembrane region" description="Helical" evidence="6">
    <location>
        <begin position="209"/>
        <end position="232"/>
    </location>
</feature>
<keyword evidence="8" id="KW-1185">Reference proteome</keyword>
<dbReference type="RefSeq" id="WP_344699827.1">
    <property type="nucleotide sequence ID" value="NZ_BAABBM010000001.1"/>
</dbReference>
<feature type="transmembrane region" description="Helical" evidence="6">
    <location>
        <begin position="147"/>
        <end position="164"/>
    </location>
</feature>
<feature type="transmembrane region" description="Helical" evidence="6">
    <location>
        <begin position="116"/>
        <end position="135"/>
    </location>
</feature>
<evidence type="ECO:0000313" key="7">
    <source>
        <dbReference type="EMBL" id="GAA3903671.1"/>
    </source>
</evidence>
<dbReference type="PANTHER" id="PTHR23291:SF50">
    <property type="entry name" value="PROTEIN LIFEGUARD 4"/>
    <property type="match status" value="1"/>
</dbReference>
<organism evidence="7 8">
    <name type="scientific">Sphingomonas limnosediminicola</name>
    <dbReference type="NCBI Taxonomy" id="940133"/>
    <lineage>
        <taxon>Bacteria</taxon>
        <taxon>Pseudomonadati</taxon>
        <taxon>Pseudomonadota</taxon>
        <taxon>Alphaproteobacteria</taxon>
        <taxon>Sphingomonadales</taxon>
        <taxon>Sphingomonadaceae</taxon>
        <taxon>Sphingomonas</taxon>
    </lineage>
</organism>
<evidence type="ECO:0000256" key="5">
    <source>
        <dbReference type="ARBA" id="ARBA00023136"/>
    </source>
</evidence>
<gene>
    <name evidence="7" type="ORF">GCM10022276_22920</name>
</gene>
<evidence type="ECO:0000256" key="1">
    <source>
        <dbReference type="ARBA" id="ARBA00004141"/>
    </source>
</evidence>
<name>A0ABP7LKH8_9SPHN</name>
<sequence>MDRYYPGRHGAGAGAATYDAGLRRYMLRIYNYMAAGLTISGAVAFAVASTPALAEAIFGTPLKWVAIFAPLGFVFFLSVRMERMSAVSLRTAFYGFAAVMGVSLAALFLTFTGQSIAMAFFAAGAMFLGMSLWGYTTSADLTRFSSFLMMGLIGVVLASIANLFLASTILQLVVAIVGVLVFTGLTAWDTQRAKSDYVQFAGTPQAEKLAIWSALSLYLNLINLIQLMLTFLGQRRD</sequence>
<dbReference type="Proteomes" id="UP001500827">
    <property type="component" value="Unassembled WGS sequence"/>
</dbReference>
<comment type="similarity">
    <text evidence="2 6">Belongs to the BI1 family.</text>
</comment>
<accession>A0ABP7LKH8</accession>
<dbReference type="PANTHER" id="PTHR23291">
    <property type="entry name" value="BAX INHIBITOR-RELATED"/>
    <property type="match status" value="1"/>
</dbReference>